<dbReference type="GO" id="GO:0044550">
    <property type="term" value="P:secondary metabolite biosynthetic process"/>
    <property type="evidence" value="ECO:0007669"/>
    <property type="project" value="TreeGrafter"/>
</dbReference>
<dbReference type="InterPro" id="IPR001509">
    <property type="entry name" value="Epimerase_deHydtase"/>
</dbReference>
<dbReference type="InterPro" id="IPR023213">
    <property type="entry name" value="CAT-like_dom_sf"/>
</dbReference>
<dbReference type="Gene3D" id="3.30.559.30">
    <property type="entry name" value="Nonribosomal peptide synthetase, condensation domain"/>
    <property type="match status" value="1"/>
</dbReference>
<dbReference type="SUPFAM" id="SSF51735">
    <property type="entry name" value="NAD(P)-binding Rossmann-fold domains"/>
    <property type="match status" value="1"/>
</dbReference>
<dbReference type="EMBL" id="LZHX01000089">
    <property type="protein sequence ID" value="OBF14044.1"/>
    <property type="molecule type" value="Genomic_DNA"/>
</dbReference>
<dbReference type="InterPro" id="IPR020845">
    <property type="entry name" value="AMP-binding_CS"/>
</dbReference>
<dbReference type="Pfam" id="PF00550">
    <property type="entry name" value="PP-binding"/>
    <property type="match status" value="1"/>
</dbReference>
<evidence type="ECO:0000313" key="9">
    <source>
        <dbReference type="Proteomes" id="UP000093779"/>
    </source>
</evidence>
<dbReference type="SUPFAM" id="SSF56801">
    <property type="entry name" value="Acetyl-CoA synthetase-like"/>
    <property type="match status" value="1"/>
</dbReference>
<dbReference type="GO" id="GO:0043041">
    <property type="term" value="P:amino acid activation for nonribosomal peptide biosynthetic process"/>
    <property type="evidence" value="ECO:0007669"/>
    <property type="project" value="TreeGrafter"/>
</dbReference>
<evidence type="ECO:0000259" key="6">
    <source>
        <dbReference type="Pfam" id="PF00550"/>
    </source>
</evidence>
<dbReference type="GO" id="GO:0005829">
    <property type="term" value="C:cytosol"/>
    <property type="evidence" value="ECO:0007669"/>
    <property type="project" value="TreeGrafter"/>
</dbReference>
<evidence type="ECO:0000256" key="3">
    <source>
        <dbReference type="ARBA" id="ARBA00022553"/>
    </source>
</evidence>
<name>A0A1A0P2T1_9MYCO</name>
<dbReference type="Pfam" id="PF00501">
    <property type="entry name" value="AMP-binding"/>
    <property type="match status" value="1"/>
</dbReference>
<reference evidence="8 9" key="1">
    <citation type="submission" date="2016-06" db="EMBL/GenBank/DDBJ databases">
        <authorList>
            <person name="Kjaerup R.B."/>
            <person name="Dalgaard T.S."/>
            <person name="Juul-Madsen H.R."/>
        </authorList>
    </citation>
    <scope>NUCLEOTIDE SEQUENCE [LARGE SCALE GENOMIC DNA]</scope>
    <source>
        <strain evidence="8 9">ACS1953</strain>
    </source>
</reference>
<gene>
    <name evidence="8" type="ORF">A5726_26920</name>
</gene>
<sequence>MRLPEDPRAQRIPLSRSQQNIYHGVLRDGDPRLYRIGRRYRFAPIPRAEFLRALHKTILANPIQLCVLTAPADDGDHPDLVPRLSVEEIVSVCADDHDAAGPAHAWESGIVGKPLVRYIVRVDGTDMVRAMEAYAHHILLDGGAIGVIEADLGHFLAGGASPESVTDGLVRVASAHRREAARIDESRQRLTAVVQGELTAAAGQIGRAGAAADGPAFAGRGVLVASTAIRGTDYADVLALADRENVPLNVLVAAAATAVDASVRHTTETLLVHAVDNRFADPELNVATCLVNSIAQPVRFPPHASVAEVVRIMDRGYVKAGRRRWLREEHYRRMYLAINRTTSVETLTLNFLREPGAPALAPFLTDAPVTSDIGPVEGMTVAAVLDEQRRTLTVNVWDRHDLPTKSAAGVASRIARALTAMTTMWDSPIAATVDAWRTVDGDGRLGSTSPGHDSAEPPAAAWFVARRESIEECRGRREHVDPWIAWLIEADIAPGDVVVFVDDDSDKALDLLLACHLAGCGYSVCDSDDELASRVRRINRYGNGISAHIVDVTSAHPSPSPGVDERVQARIEQTVHDPHLAGRTAYVMPTSGSTGEPKLVQVSHRSLAAFGVAMTRAYGWGPDDTVLQCAPLTSDISVEEIFGAALSGAALVRSASVKAGDLPGLAGDLGACRATIVDLPTALWHLWCEDADTIAAIGSSALRQIVIGGEAVRPSSVDKWIDAAGAEKVSLVSSYGPTETTVVVTYLPIIEGGRIAEHGARLRLGRPLVTNSVVIAFGEVVVVGDTVADGHLGGDGADFGSIVTAGGARQRAYATGDRVTVDADGYPVFAGRRDALVKVSGRRVDTAAITRRIMVDPAVVDIAVELDRGRLRVWFETQRTRAGDQDPGAAASIRRVLVDSGVSSFVVTPVSGVPRKPNGKNDIARLHAGIAVGSQGRPDPDIDDRATGLAGVWSAHLERPITADTSLLEEGIGSLDLVRILPDTRRYLGRQVSILDLISADTAANLVCDVSANEGWLDGATAAEIERDYTVLALRRACAVPASRRSSARRESGPILVVGASGVLGTGFAEAVLDRARDGAVHPDVVLAMRSSPPDTPVWAELRGAQGIRIEQLCAGFGVAELATLIHRTGARTLVNCIGNTNVVVPYRELRCANVELVTAMAETCARVGARMVHLSTHVVNRDVAAPQVVDPRQAPYPYAASKALGELVVSRAESWLDFAIVRLPRVLGTVDQVRGSADILVSVADACRALNAYPAVELIEEVTTGRAAAAGILRRLPEFGGPEELGCGIQVLRGQRVAYQEVLGSVAGRRVGIDEWKRRLDESDWAKANARRWSVIDAWISLGLRLGGRSYAEYLGEFPALPLPVRGVAELVAPGPSVEALISPGTFGNWVRPGDDLSTRDHDTVRDGSDRSSRGQ</sequence>
<keyword evidence="2" id="KW-0596">Phosphopantetheine</keyword>
<evidence type="ECO:0000259" key="7">
    <source>
        <dbReference type="Pfam" id="PF01370"/>
    </source>
</evidence>
<evidence type="ECO:0000256" key="1">
    <source>
        <dbReference type="ARBA" id="ARBA00001957"/>
    </source>
</evidence>
<keyword evidence="3" id="KW-0597">Phosphoprotein</keyword>
<organism evidence="8 9">
    <name type="scientific">Mycolicibacterium conceptionense</name>
    <dbReference type="NCBI Taxonomy" id="451644"/>
    <lineage>
        <taxon>Bacteria</taxon>
        <taxon>Bacillati</taxon>
        <taxon>Actinomycetota</taxon>
        <taxon>Actinomycetes</taxon>
        <taxon>Mycobacteriales</taxon>
        <taxon>Mycobacteriaceae</taxon>
        <taxon>Mycolicibacterium</taxon>
    </lineage>
</organism>
<feature type="domain" description="AMP-dependent synthetase/ligase" evidence="5">
    <location>
        <begin position="480"/>
        <end position="775"/>
    </location>
</feature>
<evidence type="ECO:0000256" key="2">
    <source>
        <dbReference type="ARBA" id="ARBA00022450"/>
    </source>
</evidence>
<feature type="domain" description="NAD-dependent epimerase/dehydratase" evidence="7">
    <location>
        <begin position="1055"/>
        <end position="1231"/>
    </location>
</feature>
<dbReference type="InterPro" id="IPR036291">
    <property type="entry name" value="NAD(P)-bd_dom_sf"/>
</dbReference>
<comment type="caution">
    <text evidence="8">The sequence shown here is derived from an EMBL/GenBank/DDBJ whole genome shotgun (WGS) entry which is preliminary data.</text>
</comment>
<dbReference type="PANTHER" id="PTHR45527:SF1">
    <property type="entry name" value="FATTY ACID SYNTHASE"/>
    <property type="match status" value="1"/>
</dbReference>
<dbReference type="Gene3D" id="3.30.559.10">
    <property type="entry name" value="Chloramphenicol acetyltransferase-like domain"/>
    <property type="match status" value="1"/>
</dbReference>
<dbReference type="PANTHER" id="PTHR45527">
    <property type="entry name" value="NONRIBOSOMAL PEPTIDE SYNTHETASE"/>
    <property type="match status" value="1"/>
</dbReference>
<protein>
    <submittedName>
        <fullName evidence="8">Peptide synthase</fullName>
    </submittedName>
</protein>
<dbReference type="Pfam" id="PF01370">
    <property type="entry name" value="Epimerase"/>
    <property type="match status" value="1"/>
</dbReference>
<dbReference type="GO" id="GO:0031177">
    <property type="term" value="F:phosphopantetheine binding"/>
    <property type="evidence" value="ECO:0007669"/>
    <property type="project" value="TreeGrafter"/>
</dbReference>
<comment type="cofactor">
    <cofactor evidence="1">
        <name>pantetheine 4'-phosphate</name>
        <dbReference type="ChEBI" id="CHEBI:47942"/>
    </cofactor>
</comment>
<feature type="domain" description="Carrier" evidence="6">
    <location>
        <begin position="951"/>
        <end position="1007"/>
    </location>
</feature>
<dbReference type="Gene3D" id="3.40.50.720">
    <property type="entry name" value="NAD(P)-binding Rossmann-like Domain"/>
    <property type="match status" value="1"/>
</dbReference>
<feature type="compositionally biased region" description="Basic and acidic residues" evidence="4">
    <location>
        <begin position="1394"/>
        <end position="1417"/>
    </location>
</feature>
<evidence type="ECO:0000256" key="4">
    <source>
        <dbReference type="SAM" id="MobiDB-lite"/>
    </source>
</evidence>
<feature type="region of interest" description="Disordered" evidence="4">
    <location>
        <begin position="1393"/>
        <end position="1417"/>
    </location>
</feature>
<dbReference type="InterPro" id="IPR000873">
    <property type="entry name" value="AMP-dep_synth/lig_dom"/>
</dbReference>
<evidence type="ECO:0000313" key="8">
    <source>
        <dbReference type="EMBL" id="OBF14044.1"/>
    </source>
</evidence>
<dbReference type="Proteomes" id="UP000093779">
    <property type="component" value="Unassembled WGS sequence"/>
</dbReference>
<dbReference type="PROSITE" id="PS00455">
    <property type="entry name" value="AMP_BINDING"/>
    <property type="match status" value="1"/>
</dbReference>
<proteinExistence type="predicted"/>
<dbReference type="InterPro" id="IPR009081">
    <property type="entry name" value="PP-bd_ACP"/>
</dbReference>
<dbReference type="InterPro" id="IPR042099">
    <property type="entry name" value="ANL_N_sf"/>
</dbReference>
<dbReference type="Gene3D" id="3.40.50.12780">
    <property type="entry name" value="N-terminal domain of ligase-like"/>
    <property type="match status" value="1"/>
</dbReference>
<evidence type="ECO:0000259" key="5">
    <source>
        <dbReference type="Pfam" id="PF00501"/>
    </source>
</evidence>
<accession>A0A1A0P2T1</accession>
<dbReference type="RefSeq" id="WP_064899496.1">
    <property type="nucleotide sequence ID" value="NZ_JBEUKP010000002.1"/>
</dbReference>